<evidence type="ECO:0000256" key="2">
    <source>
        <dbReference type="SAM" id="SignalP"/>
    </source>
</evidence>
<feature type="region of interest" description="Disordered" evidence="1">
    <location>
        <begin position="801"/>
        <end position="832"/>
    </location>
</feature>
<dbReference type="SUPFAM" id="SSF51445">
    <property type="entry name" value="(Trans)glycosidases"/>
    <property type="match status" value="1"/>
</dbReference>
<feature type="non-terminal residue" evidence="3">
    <location>
        <position position="832"/>
    </location>
</feature>
<dbReference type="AlphaFoldDB" id="A0ABD0L8E7"/>
<reference evidence="3 4" key="1">
    <citation type="journal article" date="2023" name="Sci. Data">
        <title>Genome assembly of the Korean intertidal mud-creeper Batillaria attramentaria.</title>
        <authorList>
            <person name="Patra A.K."/>
            <person name="Ho P.T."/>
            <person name="Jun S."/>
            <person name="Lee S.J."/>
            <person name="Kim Y."/>
            <person name="Won Y.J."/>
        </authorList>
    </citation>
    <scope>NUCLEOTIDE SEQUENCE [LARGE SCALE GENOMIC DNA]</scope>
    <source>
        <strain evidence="3">Wonlab-2016</strain>
    </source>
</reference>
<evidence type="ECO:0008006" key="5">
    <source>
        <dbReference type="Google" id="ProtNLM"/>
    </source>
</evidence>
<sequence length="832" mass="90949">MAGLLLCFFLLSTLLAVASPSGLNSTLTYSGSYEIRINNKQWLNSADAFVVADGIRYGNNNSAIFSGQVPGVDSRLLLKSAQDRKGQDTLGDFRAMRYEYFAGETQVDMEIRVYDSMVVFSQTFPGGLNNPGVPDDRKVLTGFPAFQWDIVFGSYTADGFLTFSGELNGADAVSTGKWAPLYNASLPPDGINAAGPLCLFNTSSKDVIIISPLTKVMAVSPWHRQWKAGYPRYPITEGQSYWGLDRDLVSVPPGFKAEVILLYSPDGVGKALETWGKALRRYHGTSGVTPPATPFVDKLGYWTGKGSFFYNNTKELDVFNYEQIVLAVKMFADRHQVPLGSVELDDWWYESGITPDAVVTWDANKTSVPDGIRLLAEKLGVPLVLKCGWWSANTTYAEQNNGSYAFIIEGDYSLPMERRFWVDLFQNASEWNVTHVYMDGMATQYYGVTALQRQAGLADDWLRNITSAANETGITLTFSRAIPRMLIAAAQYPSVVQARVSAPYMDKDRTDQWKVGVTSALAGALGLAAFKDTFWSHVQEVDNPYGLNETYPGLQAAVATLSMGSVAIGDSVDPLDFVPPVSKCCRSDGVVLRPSKPATAIDKQIVQEAAHPGLDLGQVWTTVSTVATWTEISRTGVNVTEPYTVGIILAADTRPAGNNYSITPSALFPGVFQLWPELYIWNLAAGIEAVWQPFTDENPFTIPSECWVESATTPCIFYVSHELKLLFSEAGPTKVHLLGENKFVPLSPQRVLYVNLTLGVSLVLQGQPGENVKMTYYVGSDRRQSDVTISSDGRAVLELDVTTTAPLTSPPPVETTEMESTTGGRASALEAS</sequence>
<keyword evidence="2" id="KW-0732">Signal</keyword>
<feature type="signal peptide" evidence="2">
    <location>
        <begin position="1"/>
        <end position="18"/>
    </location>
</feature>
<feature type="chain" id="PRO_5044749328" description="Alpha-galactosidase" evidence="2">
    <location>
        <begin position="19"/>
        <end position="832"/>
    </location>
</feature>
<evidence type="ECO:0000313" key="4">
    <source>
        <dbReference type="Proteomes" id="UP001519460"/>
    </source>
</evidence>
<accession>A0ABD0L8E7</accession>
<dbReference type="InterPro" id="IPR017853">
    <property type="entry name" value="GH"/>
</dbReference>
<dbReference type="Gene3D" id="3.20.20.70">
    <property type="entry name" value="Aldolase class I"/>
    <property type="match status" value="1"/>
</dbReference>
<dbReference type="Proteomes" id="UP001519460">
    <property type="component" value="Unassembled WGS sequence"/>
</dbReference>
<proteinExistence type="predicted"/>
<evidence type="ECO:0000256" key="1">
    <source>
        <dbReference type="SAM" id="MobiDB-lite"/>
    </source>
</evidence>
<protein>
    <recommendedName>
        <fullName evidence="5">Alpha-galactosidase</fullName>
    </recommendedName>
</protein>
<gene>
    <name evidence="3" type="ORF">BaRGS_00012993</name>
</gene>
<evidence type="ECO:0000313" key="3">
    <source>
        <dbReference type="EMBL" id="KAK7495773.1"/>
    </source>
</evidence>
<dbReference type="InterPro" id="IPR013785">
    <property type="entry name" value="Aldolase_TIM"/>
</dbReference>
<keyword evidence="4" id="KW-1185">Reference proteome</keyword>
<comment type="caution">
    <text evidence="3">The sequence shown here is derived from an EMBL/GenBank/DDBJ whole genome shotgun (WGS) entry which is preliminary data.</text>
</comment>
<organism evidence="3 4">
    <name type="scientific">Batillaria attramentaria</name>
    <dbReference type="NCBI Taxonomy" id="370345"/>
    <lineage>
        <taxon>Eukaryota</taxon>
        <taxon>Metazoa</taxon>
        <taxon>Spiralia</taxon>
        <taxon>Lophotrochozoa</taxon>
        <taxon>Mollusca</taxon>
        <taxon>Gastropoda</taxon>
        <taxon>Caenogastropoda</taxon>
        <taxon>Sorbeoconcha</taxon>
        <taxon>Cerithioidea</taxon>
        <taxon>Batillariidae</taxon>
        <taxon>Batillaria</taxon>
    </lineage>
</organism>
<dbReference type="EMBL" id="JACVVK020000072">
    <property type="protein sequence ID" value="KAK7495773.1"/>
    <property type="molecule type" value="Genomic_DNA"/>
</dbReference>
<name>A0ABD0L8E7_9CAEN</name>